<dbReference type="PANTHER" id="PTHR34512:SF30">
    <property type="entry name" value="OUTER MEMBRANE PROTEIN ASSEMBLY FACTOR BAMB"/>
    <property type="match status" value="1"/>
</dbReference>
<evidence type="ECO:0000313" key="1">
    <source>
        <dbReference type="EMBL" id="HHR48106.1"/>
    </source>
</evidence>
<organism evidence="1">
    <name type="scientific">candidate division WOR-3 bacterium</name>
    <dbReference type="NCBI Taxonomy" id="2052148"/>
    <lineage>
        <taxon>Bacteria</taxon>
        <taxon>Bacteria division WOR-3</taxon>
    </lineage>
</organism>
<evidence type="ECO:0008006" key="2">
    <source>
        <dbReference type="Google" id="ProtNLM"/>
    </source>
</evidence>
<proteinExistence type="predicted"/>
<dbReference type="PANTHER" id="PTHR34512">
    <property type="entry name" value="CELL SURFACE PROTEIN"/>
    <property type="match status" value="1"/>
</dbReference>
<dbReference type="InterPro" id="IPR015943">
    <property type="entry name" value="WD40/YVTN_repeat-like_dom_sf"/>
</dbReference>
<protein>
    <recommendedName>
        <fullName evidence="2">PKD domain-containing protein</fullName>
    </recommendedName>
</protein>
<comment type="caution">
    <text evidence="1">The sequence shown here is derived from an EMBL/GenBank/DDBJ whole genome shotgun (WGS) entry which is preliminary data.</text>
</comment>
<name>A0A7V5XZ14_UNCW3</name>
<dbReference type="SUPFAM" id="SSF50998">
    <property type="entry name" value="Quinoprotein alcohol dehydrogenase-like"/>
    <property type="match status" value="2"/>
</dbReference>
<accession>A0A7V5XZ14</accession>
<gene>
    <name evidence="1" type="ORF">ENV79_00450</name>
</gene>
<dbReference type="Gene3D" id="2.130.10.10">
    <property type="entry name" value="YVTN repeat-like/Quinoprotein amine dehydrogenase"/>
    <property type="match status" value="1"/>
</dbReference>
<dbReference type="SMART" id="SM00564">
    <property type="entry name" value="PQQ"/>
    <property type="match status" value="5"/>
</dbReference>
<dbReference type="InterPro" id="IPR011047">
    <property type="entry name" value="Quinoprotein_ADH-like_sf"/>
</dbReference>
<dbReference type="AlphaFoldDB" id="A0A7V5XZ14"/>
<sequence length="444" mass="51317">MTGFIFYLFLATVPIDSFTHSSWGDKEIPIFLYFKFKNFPLPLKIDWGDGKIESLEVKWIIYEAEHKYEMPGKYVIKVKIGSDYWLTTDTVTVFEELFMGKISLPAMIYGSCALDKKEDIFYIGDIQGNFYAFDLFGQIKFNYFAGGEIYGSPLVVESLIYFGADSFLYCVDKKGRLVFKNKLSGKIYNTPSFLSPDKIVISTDDGRLYFFNLFGKKIKELKFPSELSDISLDEKNNLIFTCASTIYSLNPKGKINFKFSSLEDEEFYPAPIVTKDYIICGCEDGYLYFLDKKKGRLIKRVLTFDEEAIKCEPVIDEEGKIYFGDEGGRLYRYDHQQLRALFEAEDAINASPLIIKNENEKIIFIVDESGYLYALTEKKLLFRLEIASSEKDLYQTPSFLFTKGKLIIPSWDGFLYAFNIGGQLVKSEWYAYRANFFRNGKINK</sequence>
<reference evidence="1" key="1">
    <citation type="journal article" date="2020" name="mSystems">
        <title>Genome- and Community-Level Interaction Insights into Carbon Utilization and Element Cycling Functions of Hydrothermarchaeota in Hydrothermal Sediment.</title>
        <authorList>
            <person name="Zhou Z."/>
            <person name="Liu Y."/>
            <person name="Xu W."/>
            <person name="Pan J."/>
            <person name="Luo Z.H."/>
            <person name="Li M."/>
        </authorList>
    </citation>
    <scope>NUCLEOTIDE SEQUENCE [LARGE SCALE GENOMIC DNA]</scope>
    <source>
        <strain evidence="1">SpSt-791</strain>
    </source>
</reference>
<dbReference type="EMBL" id="DTHS01000008">
    <property type="protein sequence ID" value="HHR48106.1"/>
    <property type="molecule type" value="Genomic_DNA"/>
</dbReference>
<dbReference type="InterPro" id="IPR018391">
    <property type="entry name" value="PQQ_b-propeller_rpt"/>
</dbReference>